<protein>
    <submittedName>
        <fullName evidence="1">DUF2064 domain-containing protein</fullName>
    </submittedName>
</protein>
<dbReference type="PANTHER" id="PTHR36529">
    <property type="entry name" value="SLL1095 PROTEIN"/>
    <property type="match status" value="1"/>
</dbReference>
<keyword evidence="2" id="KW-1185">Reference proteome</keyword>
<dbReference type="RefSeq" id="WP_192037513.1">
    <property type="nucleotide sequence ID" value="NZ_JACYWE010000001.1"/>
</dbReference>
<dbReference type="SUPFAM" id="SSF53448">
    <property type="entry name" value="Nucleotide-diphospho-sugar transferases"/>
    <property type="match status" value="1"/>
</dbReference>
<evidence type="ECO:0000313" key="1">
    <source>
        <dbReference type="EMBL" id="MBD8505025.1"/>
    </source>
</evidence>
<evidence type="ECO:0000313" key="2">
    <source>
        <dbReference type="Proteomes" id="UP000642993"/>
    </source>
</evidence>
<name>A0A927PJM3_9ACTN</name>
<comment type="caution">
    <text evidence="1">The sequence shown here is derived from an EMBL/GenBank/DDBJ whole genome shotgun (WGS) entry which is preliminary data.</text>
</comment>
<dbReference type="Pfam" id="PF09837">
    <property type="entry name" value="DUF2064"/>
    <property type="match status" value="1"/>
</dbReference>
<dbReference type="Proteomes" id="UP000642993">
    <property type="component" value="Unassembled WGS sequence"/>
</dbReference>
<accession>A0A927PJM3</accession>
<gene>
    <name evidence="1" type="ORF">HT102_00790</name>
</gene>
<dbReference type="AlphaFoldDB" id="A0A927PJM3"/>
<dbReference type="InterPro" id="IPR029044">
    <property type="entry name" value="Nucleotide-diphossugar_trans"/>
</dbReference>
<sequence>MTPPFTLLIVAKAPVAGLAKTRLQPACTPVEAAELAAASLLDTLATARATPARRRVIAMTGDLADAERGAEIAQVLADGFTVIEQRGRTFADRLVAAHLDASELDACEVDAPELGSTDPGHGPLPIVQIGMDTPQATSAQLVAIARHVARPGTALVAPAVDGGWWALGLHEPRHAEVLAGVPMSEPRTGAATVAALRQRQLRVRSGTLLRDVDYPADIAIVARACAPSSAFARAARDLSAGARR</sequence>
<dbReference type="EMBL" id="JACYWE010000001">
    <property type="protein sequence ID" value="MBD8505025.1"/>
    <property type="molecule type" value="Genomic_DNA"/>
</dbReference>
<dbReference type="InterPro" id="IPR018641">
    <property type="entry name" value="Trfase_1_rSAM/seldom-assoc"/>
</dbReference>
<organism evidence="1 2">
    <name type="scientific">Lolliginicoccus lacisalsi</name>
    <dbReference type="NCBI Taxonomy" id="2742202"/>
    <lineage>
        <taxon>Bacteria</taxon>
        <taxon>Bacillati</taxon>
        <taxon>Actinomycetota</taxon>
        <taxon>Actinomycetes</taxon>
        <taxon>Mycobacteriales</taxon>
        <taxon>Hoyosellaceae</taxon>
        <taxon>Lolliginicoccus</taxon>
    </lineage>
</organism>
<dbReference type="Gene3D" id="3.90.550.10">
    <property type="entry name" value="Spore Coat Polysaccharide Biosynthesis Protein SpsA, Chain A"/>
    <property type="match status" value="1"/>
</dbReference>
<proteinExistence type="predicted"/>
<dbReference type="PANTHER" id="PTHR36529:SF1">
    <property type="entry name" value="GLYCOSYLTRANSFERASE"/>
    <property type="match status" value="1"/>
</dbReference>
<reference evidence="1" key="1">
    <citation type="submission" date="2020-09" db="EMBL/GenBank/DDBJ databases">
        <title>Hoyosella lacisalsi sp. nov., a halotolerant actinobacterium isolated from soil of Lake Gudzhirganskoe.</title>
        <authorList>
            <person name="Yang Q."/>
            <person name="Guo P.Y."/>
            <person name="Liu S.W."/>
            <person name="Li F.N."/>
            <person name="Sun C.H."/>
        </authorList>
    </citation>
    <scope>NUCLEOTIDE SEQUENCE</scope>
    <source>
        <strain evidence="1">G463</strain>
    </source>
</reference>